<evidence type="ECO:0000313" key="2">
    <source>
        <dbReference type="EMBL" id="KAL0190141.1"/>
    </source>
</evidence>
<proteinExistence type="predicted"/>
<sequence length="242" mass="25696">MSFRPCATGCGAYLASFDGHNLCLTCLGRYHAKAALMDASCIHFKRMTIVTLRSRLSYARGRPVLPTQPSSTCRESASAALVKDWGDLRITVRDAPAGKPPRKSCPSKRGPIELPKHDTRSSRGEHSVSFGAPEEDRMSIAASEEGLPSAEANDSAKPPSTVGAAQSEADAELASGIRAEVSNAPSPERSQLNDWFLGAKGDVPPCPAPVPFFPGVHEEPPIWLAHVRVPSSSPPLLVGHPG</sequence>
<protein>
    <submittedName>
        <fullName evidence="2">Uncharacterized protein</fullName>
    </submittedName>
</protein>
<dbReference type="Proteomes" id="UP001529510">
    <property type="component" value="Unassembled WGS sequence"/>
</dbReference>
<reference evidence="2 3" key="1">
    <citation type="submission" date="2024-05" db="EMBL/GenBank/DDBJ databases">
        <title>Genome sequencing and assembly of Indian major carp, Cirrhinus mrigala (Hamilton, 1822).</title>
        <authorList>
            <person name="Mohindra V."/>
            <person name="Chowdhury L.M."/>
            <person name="Lal K."/>
            <person name="Jena J.K."/>
        </authorList>
    </citation>
    <scope>NUCLEOTIDE SEQUENCE [LARGE SCALE GENOMIC DNA]</scope>
    <source>
        <strain evidence="2">CM1030</strain>
        <tissue evidence="2">Blood</tissue>
    </source>
</reference>
<accession>A0ABD0QXR7</accession>
<organism evidence="2 3">
    <name type="scientific">Cirrhinus mrigala</name>
    <name type="common">Mrigala</name>
    <dbReference type="NCBI Taxonomy" id="683832"/>
    <lineage>
        <taxon>Eukaryota</taxon>
        <taxon>Metazoa</taxon>
        <taxon>Chordata</taxon>
        <taxon>Craniata</taxon>
        <taxon>Vertebrata</taxon>
        <taxon>Euteleostomi</taxon>
        <taxon>Actinopterygii</taxon>
        <taxon>Neopterygii</taxon>
        <taxon>Teleostei</taxon>
        <taxon>Ostariophysi</taxon>
        <taxon>Cypriniformes</taxon>
        <taxon>Cyprinidae</taxon>
        <taxon>Labeoninae</taxon>
        <taxon>Labeonini</taxon>
        <taxon>Cirrhinus</taxon>
    </lineage>
</organism>
<feature type="compositionally biased region" description="Basic and acidic residues" evidence="1">
    <location>
        <begin position="110"/>
        <end position="126"/>
    </location>
</feature>
<dbReference type="EMBL" id="JAMKFB020000006">
    <property type="protein sequence ID" value="KAL0190141.1"/>
    <property type="molecule type" value="Genomic_DNA"/>
</dbReference>
<comment type="caution">
    <text evidence="2">The sequence shown here is derived from an EMBL/GenBank/DDBJ whole genome shotgun (WGS) entry which is preliminary data.</text>
</comment>
<name>A0ABD0QXR7_CIRMR</name>
<evidence type="ECO:0000256" key="1">
    <source>
        <dbReference type="SAM" id="MobiDB-lite"/>
    </source>
</evidence>
<keyword evidence="3" id="KW-1185">Reference proteome</keyword>
<feature type="non-terminal residue" evidence="2">
    <location>
        <position position="242"/>
    </location>
</feature>
<feature type="region of interest" description="Disordered" evidence="1">
    <location>
        <begin position="92"/>
        <end position="167"/>
    </location>
</feature>
<dbReference type="AlphaFoldDB" id="A0ABD0QXR7"/>
<gene>
    <name evidence="2" type="ORF">M9458_012839</name>
</gene>
<evidence type="ECO:0000313" key="3">
    <source>
        <dbReference type="Proteomes" id="UP001529510"/>
    </source>
</evidence>